<evidence type="ECO:0000313" key="1">
    <source>
        <dbReference type="EMBL" id="AIY40702.1"/>
    </source>
</evidence>
<protein>
    <recommendedName>
        <fullName evidence="3">Alpha/beta hydrolase</fullName>
    </recommendedName>
</protein>
<dbReference type="AlphaFoldDB" id="A0A0A1FCZ4"/>
<evidence type="ECO:0000313" key="2">
    <source>
        <dbReference type="Proteomes" id="UP000030302"/>
    </source>
</evidence>
<dbReference type="GO" id="GO:0016787">
    <property type="term" value="F:hydrolase activity"/>
    <property type="evidence" value="ECO:0007669"/>
    <property type="project" value="InterPro"/>
</dbReference>
<reference evidence="2" key="1">
    <citation type="journal article" date="2014" name="Soil Biol. Biochem.">
        <title>Structure and function of bacterial communities in ageing soils: Insights from the Mendocino ecological staircase.</title>
        <authorList>
            <person name="Uroz S."/>
            <person name="Tech J.J."/>
            <person name="Sawaya N.A."/>
            <person name="Frey-Klett P."/>
            <person name="Leveau J.H.J."/>
        </authorList>
    </citation>
    <scope>NUCLEOTIDE SEQUENCE [LARGE SCALE GENOMIC DNA]</scope>
    <source>
        <strain evidence="2">Cal35</strain>
    </source>
</reference>
<keyword evidence="2" id="KW-1185">Reference proteome</keyword>
<dbReference type="Gene3D" id="3.40.50.1820">
    <property type="entry name" value="alpha/beta hydrolase"/>
    <property type="match status" value="1"/>
</dbReference>
<dbReference type="KEGG" id="care:LT85_1544"/>
<dbReference type="InterPro" id="IPR029058">
    <property type="entry name" value="AB_hydrolase_fold"/>
</dbReference>
<dbReference type="Pfam" id="PF06821">
    <property type="entry name" value="Ser_hydrolase"/>
    <property type="match status" value="1"/>
</dbReference>
<name>A0A0A1FCZ4_9BURK</name>
<dbReference type="EMBL" id="CP009962">
    <property type="protein sequence ID" value="AIY40702.1"/>
    <property type="molecule type" value="Genomic_DNA"/>
</dbReference>
<organism evidence="1 2">
    <name type="scientific">Collimonas arenae</name>
    <dbReference type="NCBI Taxonomy" id="279058"/>
    <lineage>
        <taxon>Bacteria</taxon>
        <taxon>Pseudomonadati</taxon>
        <taxon>Pseudomonadota</taxon>
        <taxon>Betaproteobacteria</taxon>
        <taxon>Burkholderiales</taxon>
        <taxon>Oxalobacteraceae</taxon>
        <taxon>Collimonas</taxon>
    </lineage>
</organism>
<sequence length="191" mass="21161">MATLSSFRVLVVPGLYNSSPQHWQSRWQRLYPNFERVEQERWDAPVLDVWSGRLQEQLRRSEQPVLAIAHSFGCLTTIHSALNDAPNLAGALLVAPADPDKFDVSAAVHGRLPVPAIVVGSLNDPWMESGRSRHWAKIWGAEFIDAGALGHINAESNLGDWLYGQSLLQRLVALSAEPRRDAGRALPIATR</sequence>
<proteinExistence type="predicted"/>
<accession>A0A0A1FCZ4</accession>
<dbReference type="OrthoDB" id="9804993at2"/>
<dbReference type="STRING" id="279058.LT85_1544"/>
<dbReference type="InterPro" id="IPR010662">
    <property type="entry name" value="RBBP9/YdeN"/>
</dbReference>
<gene>
    <name evidence="1" type="ORF">LT85_1544</name>
</gene>
<evidence type="ECO:0008006" key="3">
    <source>
        <dbReference type="Google" id="ProtNLM"/>
    </source>
</evidence>
<dbReference type="HOGENOM" id="CLU_088863_0_1_4"/>
<dbReference type="Proteomes" id="UP000030302">
    <property type="component" value="Chromosome"/>
</dbReference>
<dbReference type="SUPFAM" id="SSF53474">
    <property type="entry name" value="alpha/beta-Hydrolases"/>
    <property type="match status" value="1"/>
</dbReference>
<dbReference type="RefSeq" id="WP_052134836.1">
    <property type="nucleotide sequence ID" value="NZ_CP009962.1"/>
</dbReference>